<dbReference type="PANTHER" id="PTHR19282">
    <property type="entry name" value="TETRASPANIN"/>
    <property type="match status" value="1"/>
</dbReference>
<dbReference type="Proteomes" id="UP001154114">
    <property type="component" value="Chromosome 30"/>
</dbReference>
<dbReference type="PANTHER" id="PTHR19282:SF544">
    <property type="entry name" value="TETRASPANIN"/>
    <property type="match status" value="1"/>
</dbReference>
<dbReference type="InterPro" id="IPR008952">
    <property type="entry name" value="Tetraspanin_EC2_sf"/>
</dbReference>
<gene>
    <name evidence="8" type="ORF">CINC_LOCUS9904</name>
</gene>
<dbReference type="OrthoDB" id="432835at2759"/>
<feature type="transmembrane region" description="Helical" evidence="7">
    <location>
        <begin position="44"/>
        <end position="70"/>
    </location>
</feature>
<feature type="transmembrane region" description="Helical" evidence="7">
    <location>
        <begin position="12"/>
        <end position="38"/>
    </location>
</feature>
<feature type="disulfide bond" evidence="6">
    <location>
        <begin position="141"/>
        <end position="158"/>
    </location>
</feature>
<sequence length="223" mass="24042">MCCAIEFVVKYVLIIGNIVFALLGLAILGLGIAAHVNFKDIYELIPVGLGALSISIITLGCIIFVISTLACCGAIRESRCMLMFYALFMAILAGVKIYLTVLIFGFLDSASATVTRWLINAFNNENLRPAYNTLESLFKCCGTTGAGSYGNAMLPKSCCASPIDNQCQAETSYSGCIGELTSYFETFGESIGAVLIVIIIIELVCVLAGLFLSCQIRRRRYTA</sequence>
<keyword evidence="9" id="KW-1185">Reference proteome</keyword>
<comment type="similarity">
    <text evidence="2 7">Belongs to the tetraspanin (TM4SF) family.</text>
</comment>
<dbReference type="Pfam" id="PF00335">
    <property type="entry name" value="Tetraspanin"/>
    <property type="match status" value="1"/>
</dbReference>
<evidence type="ECO:0000313" key="9">
    <source>
        <dbReference type="Proteomes" id="UP001154114"/>
    </source>
</evidence>
<dbReference type="PRINTS" id="PR00259">
    <property type="entry name" value="TMFOUR"/>
</dbReference>
<protein>
    <recommendedName>
        <fullName evidence="7">Tetraspanin</fullName>
    </recommendedName>
</protein>
<evidence type="ECO:0000256" key="2">
    <source>
        <dbReference type="ARBA" id="ARBA00006840"/>
    </source>
</evidence>
<accession>A0A9P0C374</accession>
<evidence type="ECO:0000256" key="6">
    <source>
        <dbReference type="PIRSR" id="PIRSR002419-1"/>
    </source>
</evidence>
<evidence type="ECO:0000256" key="1">
    <source>
        <dbReference type="ARBA" id="ARBA00004141"/>
    </source>
</evidence>
<keyword evidence="6" id="KW-1015">Disulfide bond</keyword>
<dbReference type="Gene3D" id="1.10.1450.10">
    <property type="entry name" value="Tetraspanin"/>
    <property type="match status" value="1"/>
</dbReference>
<feature type="transmembrane region" description="Helical" evidence="7">
    <location>
        <begin position="82"/>
        <end position="107"/>
    </location>
</feature>
<evidence type="ECO:0000313" key="8">
    <source>
        <dbReference type="EMBL" id="CAH0602054.1"/>
    </source>
</evidence>
<feature type="transmembrane region" description="Helical" evidence="7">
    <location>
        <begin position="191"/>
        <end position="212"/>
    </location>
</feature>
<evidence type="ECO:0000256" key="7">
    <source>
        <dbReference type="RuleBase" id="RU361218"/>
    </source>
</evidence>
<proteinExistence type="inferred from homology"/>
<evidence type="ECO:0000256" key="4">
    <source>
        <dbReference type="ARBA" id="ARBA00022989"/>
    </source>
</evidence>
<dbReference type="CDD" id="cd03127">
    <property type="entry name" value="tetraspanin_LEL"/>
    <property type="match status" value="1"/>
</dbReference>
<dbReference type="SUPFAM" id="SSF48652">
    <property type="entry name" value="Tetraspanin"/>
    <property type="match status" value="1"/>
</dbReference>
<feature type="disulfide bond" evidence="6">
    <location>
        <begin position="140"/>
        <end position="176"/>
    </location>
</feature>
<dbReference type="EMBL" id="LR824033">
    <property type="protein sequence ID" value="CAH0602054.1"/>
    <property type="molecule type" value="Genomic_DNA"/>
</dbReference>
<evidence type="ECO:0000256" key="5">
    <source>
        <dbReference type="ARBA" id="ARBA00023136"/>
    </source>
</evidence>
<keyword evidence="5 7" id="KW-0472">Membrane</keyword>
<name>A0A9P0C374_CHRIL</name>
<keyword evidence="4 7" id="KW-1133">Transmembrane helix</keyword>
<organism evidence="8 9">
    <name type="scientific">Chrysodeixis includens</name>
    <name type="common">Soybean looper</name>
    <name type="synonym">Pseudoplusia includens</name>
    <dbReference type="NCBI Taxonomy" id="689277"/>
    <lineage>
        <taxon>Eukaryota</taxon>
        <taxon>Metazoa</taxon>
        <taxon>Ecdysozoa</taxon>
        <taxon>Arthropoda</taxon>
        <taxon>Hexapoda</taxon>
        <taxon>Insecta</taxon>
        <taxon>Pterygota</taxon>
        <taxon>Neoptera</taxon>
        <taxon>Endopterygota</taxon>
        <taxon>Lepidoptera</taxon>
        <taxon>Glossata</taxon>
        <taxon>Ditrysia</taxon>
        <taxon>Noctuoidea</taxon>
        <taxon>Noctuidae</taxon>
        <taxon>Plusiinae</taxon>
        <taxon>Chrysodeixis</taxon>
    </lineage>
</organism>
<comment type="subcellular location">
    <subcellularLocation>
        <location evidence="1 7">Membrane</location>
        <topology evidence="1 7">Multi-pass membrane protein</topology>
    </subcellularLocation>
</comment>
<dbReference type="InterPro" id="IPR000301">
    <property type="entry name" value="Tetraspanin_animals"/>
</dbReference>
<evidence type="ECO:0000256" key="3">
    <source>
        <dbReference type="ARBA" id="ARBA00022692"/>
    </source>
</evidence>
<reference evidence="8" key="1">
    <citation type="submission" date="2021-12" db="EMBL/GenBank/DDBJ databases">
        <authorList>
            <person name="King R."/>
        </authorList>
    </citation>
    <scope>NUCLEOTIDE SEQUENCE</scope>
</reference>
<dbReference type="InterPro" id="IPR018499">
    <property type="entry name" value="Tetraspanin/Peripherin"/>
</dbReference>
<dbReference type="GO" id="GO:0005886">
    <property type="term" value="C:plasma membrane"/>
    <property type="evidence" value="ECO:0007669"/>
    <property type="project" value="TreeGrafter"/>
</dbReference>
<dbReference type="PIRSF" id="PIRSF002419">
    <property type="entry name" value="Tetraspanin"/>
    <property type="match status" value="1"/>
</dbReference>
<dbReference type="AlphaFoldDB" id="A0A9P0C374"/>
<keyword evidence="3 7" id="KW-0812">Transmembrane</keyword>